<keyword evidence="1" id="KW-0472">Membrane</keyword>
<evidence type="ECO:0000313" key="2">
    <source>
        <dbReference type="EMBL" id="AWN39755.1"/>
    </source>
</evidence>
<sequence>MVAEGVEAAPPRVFARAARGSGQAVHSETFIRDGYRHRSIASVHALALAAASACVTTLAMWAAL</sequence>
<accession>A0A2U8W128</accession>
<dbReference type="AlphaFoldDB" id="A0A2U8W128"/>
<evidence type="ECO:0000256" key="1">
    <source>
        <dbReference type="SAM" id="Phobius"/>
    </source>
</evidence>
<name>A0A2U8W128_9HYPH</name>
<dbReference type="EMBL" id="CP029550">
    <property type="protein sequence ID" value="AWN39755.1"/>
    <property type="molecule type" value="Genomic_DNA"/>
</dbReference>
<reference evidence="3" key="1">
    <citation type="submission" date="2018-05" db="EMBL/GenBank/DDBJ databases">
        <title>Complete Genome Sequence of Methylobacterium sp. 17SD2-17.</title>
        <authorList>
            <person name="Srinivasan S."/>
        </authorList>
    </citation>
    <scope>NUCLEOTIDE SEQUENCE [LARGE SCALE GENOMIC DNA]</scope>
    <source>
        <strain evidence="3">17SD2-17</strain>
    </source>
</reference>
<gene>
    <name evidence="2" type="ORF">DK389_03410</name>
</gene>
<keyword evidence="3" id="KW-1185">Reference proteome</keyword>
<feature type="transmembrane region" description="Helical" evidence="1">
    <location>
        <begin position="40"/>
        <end position="63"/>
    </location>
</feature>
<organism evidence="2 3">
    <name type="scientific">Methylobacterium durans</name>
    <dbReference type="NCBI Taxonomy" id="2202825"/>
    <lineage>
        <taxon>Bacteria</taxon>
        <taxon>Pseudomonadati</taxon>
        <taxon>Pseudomonadota</taxon>
        <taxon>Alphaproteobacteria</taxon>
        <taxon>Hyphomicrobiales</taxon>
        <taxon>Methylobacteriaceae</taxon>
        <taxon>Methylobacterium</taxon>
    </lineage>
</organism>
<keyword evidence="1" id="KW-1133">Transmembrane helix</keyword>
<dbReference type="Proteomes" id="UP000245926">
    <property type="component" value="Chromosome"/>
</dbReference>
<evidence type="ECO:0000313" key="3">
    <source>
        <dbReference type="Proteomes" id="UP000245926"/>
    </source>
</evidence>
<proteinExistence type="predicted"/>
<keyword evidence="1" id="KW-0812">Transmembrane</keyword>
<protein>
    <submittedName>
        <fullName evidence="2">Uncharacterized protein</fullName>
    </submittedName>
</protein>
<dbReference type="KEGG" id="mets:DK389_03410"/>